<dbReference type="Proteomes" id="UP000048908">
    <property type="component" value="Unassembled WGS sequence"/>
</dbReference>
<evidence type="ECO:0000256" key="4">
    <source>
        <dbReference type="RuleBase" id="RU361117"/>
    </source>
</evidence>
<dbReference type="EMBL" id="CXPG01000009">
    <property type="protein sequence ID" value="CTQ31455.1"/>
    <property type="molecule type" value="Genomic_DNA"/>
</dbReference>
<sequence>MLFYQLTGFMGASEDDTIACKAPHLPDPSTASLLLDFDGTLVEIADRPDGIVVTDKVRYLLRHASERLEGRIALVSGRSIEDLQRFLPDFDGPLIGTHGAEMRIDGERTETEKIDHSTVSRLIRLAEDFGALRPEFLVERKPSGVVLHYRQAEDHAALALRFMESLAMAADGFRLQPALMAYELKPENIGKDVALRKLLAMPPFAGTTPVFIGDDLTDEPALDLVQEMGGFGIKIGEAETVARHRLADPSGLIGCLEEWLG</sequence>
<keyword evidence="6" id="KW-1185">Reference proteome</keyword>
<dbReference type="NCBIfam" id="TIGR01484">
    <property type="entry name" value="HAD-SF-IIB"/>
    <property type="match status" value="1"/>
</dbReference>
<dbReference type="NCBIfam" id="TIGR00685">
    <property type="entry name" value="T6PP"/>
    <property type="match status" value="1"/>
</dbReference>
<comment type="pathway">
    <text evidence="1 4">Glycan biosynthesis; trehalose biosynthesis.</text>
</comment>
<protein>
    <recommendedName>
        <fullName evidence="4">Trehalose 6-phosphate phosphatase</fullName>
        <ecNumber evidence="4">3.1.3.12</ecNumber>
    </recommendedName>
</protein>
<reference evidence="5 6" key="1">
    <citation type="submission" date="2015-07" db="EMBL/GenBank/DDBJ databases">
        <authorList>
            <person name="Noorani M."/>
        </authorList>
    </citation>
    <scope>NUCLEOTIDE SEQUENCE [LARGE SCALE GENOMIC DNA]</scope>
    <source>
        <strain evidence="5 6">CECT 5088</strain>
    </source>
</reference>
<dbReference type="AlphaFoldDB" id="A0A0M6XMV8"/>
<keyword evidence="4" id="KW-0479">Metal-binding</keyword>
<evidence type="ECO:0000313" key="6">
    <source>
        <dbReference type="Proteomes" id="UP000048908"/>
    </source>
</evidence>
<dbReference type="InterPro" id="IPR036412">
    <property type="entry name" value="HAD-like_sf"/>
</dbReference>
<comment type="cofactor">
    <cofactor evidence="4">
        <name>Mg(2+)</name>
        <dbReference type="ChEBI" id="CHEBI:18420"/>
    </cofactor>
</comment>
<dbReference type="GO" id="GO:0005992">
    <property type="term" value="P:trehalose biosynthetic process"/>
    <property type="evidence" value="ECO:0007669"/>
    <property type="project" value="UniProtKB-UniPathway"/>
</dbReference>
<dbReference type="CDD" id="cd01627">
    <property type="entry name" value="HAD_TPP"/>
    <property type="match status" value="1"/>
</dbReference>
<dbReference type="PANTHER" id="PTHR43768:SF3">
    <property type="entry name" value="TREHALOSE 6-PHOSPHATE PHOSPHATASE"/>
    <property type="match status" value="1"/>
</dbReference>
<evidence type="ECO:0000256" key="2">
    <source>
        <dbReference type="ARBA" id="ARBA00008770"/>
    </source>
</evidence>
<keyword evidence="4" id="KW-0460">Magnesium</keyword>
<dbReference type="InterPro" id="IPR003337">
    <property type="entry name" value="Trehalose_PPase"/>
</dbReference>
<dbReference type="STRING" id="282197.SAMN04488517_101204"/>
<evidence type="ECO:0000256" key="1">
    <source>
        <dbReference type="ARBA" id="ARBA00005199"/>
    </source>
</evidence>
<evidence type="ECO:0000313" key="5">
    <source>
        <dbReference type="EMBL" id="CTQ31455.1"/>
    </source>
</evidence>
<dbReference type="Pfam" id="PF02358">
    <property type="entry name" value="Trehalose_PPase"/>
    <property type="match status" value="1"/>
</dbReference>
<gene>
    <name evidence="5" type="primary">otsB</name>
    <name evidence="5" type="ORF">JAN5088_00213</name>
</gene>
<dbReference type="Gene3D" id="3.30.70.1020">
    <property type="entry name" value="Trehalose-6-phosphate phosphatase related protein, domain 2"/>
    <property type="match status" value="1"/>
</dbReference>
<dbReference type="GO" id="GO:0004805">
    <property type="term" value="F:trehalose-phosphatase activity"/>
    <property type="evidence" value="ECO:0007669"/>
    <property type="project" value="UniProtKB-EC"/>
</dbReference>
<organism evidence="5 6">
    <name type="scientific">Jannaschia rubra</name>
    <dbReference type="NCBI Taxonomy" id="282197"/>
    <lineage>
        <taxon>Bacteria</taxon>
        <taxon>Pseudomonadati</taxon>
        <taxon>Pseudomonadota</taxon>
        <taxon>Alphaproteobacteria</taxon>
        <taxon>Rhodobacterales</taxon>
        <taxon>Roseobacteraceae</taxon>
        <taxon>Jannaschia</taxon>
    </lineage>
</organism>
<comment type="similarity">
    <text evidence="2 4">Belongs to the trehalose phosphatase family.</text>
</comment>
<dbReference type="EC" id="3.1.3.12" evidence="4"/>
<evidence type="ECO:0000256" key="3">
    <source>
        <dbReference type="ARBA" id="ARBA00022801"/>
    </source>
</evidence>
<name>A0A0M6XMV8_9RHOB</name>
<keyword evidence="3 4" id="KW-0378">Hydrolase</keyword>
<comment type="function">
    <text evidence="4">Removes the phosphate from trehalose 6-phosphate to produce free trehalose.</text>
</comment>
<dbReference type="RefSeq" id="WP_233489683.1">
    <property type="nucleotide sequence ID" value="NZ_CXPG01000009.1"/>
</dbReference>
<dbReference type="Gene3D" id="3.40.50.1000">
    <property type="entry name" value="HAD superfamily/HAD-like"/>
    <property type="match status" value="1"/>
</dbReference>
<dbReference type="UniPathway" id="UPA00299"/>
<dbReference type="PANTHER" id="PTHR43768">
    <property type="entry name" value="TREHALOSE 6-PHOSPHATE PHOSPHATASE"/>
    <property type="match status" value="1"/>
</dbReference>
<dbReference type="SUPFAM" id="SSF56784">
    <property type="entry name" value="HAD-like"/>
    <property type="match status" value="1"/>
</dbReference>
<comment type="catalytic activity">
    <reaction evidence="4">
        <text>alpha,alpha-trehalose 6-phosphate + H2O = alpha,alpha-trehalose + phosphate</text>
        <dbReference type="Rhea" id="RHEA:23420"/>
        <dbReference type="ChEBI" id="CHEBI:15377"/>
        <dbReference type="ChEBI" id="CHEBI:16551"/>
        <dbReference type="ChEBI" id="CHEBI:43474"/>
        <dbReference type="ChEBI" id="CHEBI:58429"/>
        <dbReference type="EC" id="3.1.3.12"/>
    </reaction>
</comment>
<dbReference type="GO" id="GO:0046872">
    <property type="term" value="F:metal ion binding"/>
    <property type="evidence" value="ECO:0007669"/>
    <property type="project" value="UniProtKB-KW"/>
</dbReference>
<proteinExistence type="inferred from homology"/>
<dbReference type="InterPro" id="IPR006379">
    <property type="entry name" value="HAD-SF_hydro_IIB"/>
</dbReference>
<dbReference type="InterPro" id="IPR023214">
    <property type="entry name" value="HAD_sf"/>
</dbReference>
<accession>A0A0M6XMV8</accession>
<dbReference type="InterPro" id="IPR044651">
    <property type="entry name" value="OTSB-like"/>
</dbReference>